<dbReference type="Proteomes" id="UP001230188">
    <property type="component" value="Unassembled WGS sequence"/>
</dbReference>
<dbReference type="EMBL" id="JAQMWT010000055">
    <property type="protein sequence ID" value="KAJ8612238.1"/>
    <property type="molecule type" value="Genomic_DNA"/>
</dbReference>
<proteinExistence type="predicted"/>
<feature type="compositionally biased region" description="Polar residues" evidence="1">
    <location>
        <begin position="522"/>
        <end position="531"/>
    </location>
</feature>
<organism evidence="2 3">
    <name type="scientific">Chrysophaeum taylorii</name>
    <dbReference type="NCBI Taxonomy" id="2483200"/>
    <lineage>
        <taxon>Eukaryota</taxon>
        <taxon>Sar</taxon>
        <taxon>Stramenopiles</taxon>
        <taxon>Ochrophyta</taxon>
        <taxon>Pelagophyceae</taxon>
        <taxon>Pelagomonadales</taxon>
        <taxon>Pelagomonadaceae</taxon>
        <taxon>Chrysophaeum</taxon>
    </lineage>
</organism>
<dbReference type="Gene3D" id="3.30.420.610">
    <property type="entry name" value="LOTUS domain-like"/>
    <property type="match status" value="1"/>
</dbReference>
<comment type="caution">
    <text evidence="2">The sequence shown here is derived from an EMBL/GenBank/DDBJ whole genome shotgun (WGS) entry which is preliminary data.</text>
</comment>
<sequence>MLDVKTPAVFFWESDNEEPSLEHTCALASFLRSCGVLNGGNEDVPASYAVEAVGGGDYAQHILTRSSAAVELVFFALDNASGTIAYVCRGREEDVEDEFFEAAARLVSTKAGYQLVAVIDPGDHLPERVRSICAVVCEWQELSGLRYDRSSPDLSTVLHQLQCLRPWCTPTDLEPIWLASKPAVLVSDLCAHAERFGYSFDLAAAEAAGTIFRGGTPPYEEWVMLASTAFEAPRVVARNFAAVPQLVPPRRAFGSRSASSPLLSAQASPLLMPAAVVGESLESRQFRQLAADLRDWLVAKPPPREIVLSRSGLVPFLTSEPITRTYACNPPTAAHVRHAVEAFGAANHLKCSSSPSRNNGATIVRLALPHNHRLRRLGVAAPAAAVYVAAAADSPVEVVAEPVLLPPPLRHLSSSVASEDDASDVFARDKRLVEDLYTWLCHRGRAEVSCADLMPFYSAYPAYRKGGGQGSGIKHAITRFGQNRLLWLERKSGGDARIVRLDVPRAVRENNNNDDDDDDARLSNSSGSNNIDEIETVVSSNNFLDDLATSEPPSFSAMTRRPSGGALSQLQHHPNSNHIHHQVIHHHQPPPVVRVPLSRRLQNAQKRVHVVVHDHEVVSGKPLPLKNLASAFKAMHGTEIDPPESLGFRSLAEFLGAAPRLCCCAVDDEQAVRCEPPPPEMAFVSDLRAHISAFAADRPEGVTFAQLKERVKLFGQERHTSVRFLRGGILGVINCVLVPSIVIQLEPNGLFYPANGANAIDHHFPPLPSVAVPTTTALDEPSAPSAAPIDADRLSSMISIAPAGPATTAEGQPIYGSLVATNAAPTLVIDSMPNAHNIFGGLDANLLSGVLASALDASDNASAFKWPPSDLAHTVTPENSFYERQLSA</sequence>
<dbReference type="InterPro" id="IPR041966">
    <property type="entry name" value="LOTUS-like"/>
</dbReference>
<dbReference type="AlphaFoldDB" id="A0AAD7UNM5"/>
<name>A0AAD7UNM5_9STRA</name>
<gene>
    <name evidence="2" type="ORF">CTAYLR_002949</name>
</gene>
<keyword evidence="3" id="KW-1185">Reference proteome</keyword>
<accession>A0AAD7UNM5</accession>
<feature type="region of interest" description="Disordered" evidence="1">
    <location>
        <begin position="508"/>
        <end position="531"/>
    </location>
</feature>
<evidence type="ECO:0000256" key="1">
    <source>
        <dbReference type="SAM" id="MobiDB-lite"/>
    </source>
</evidence>
<protein>
    <submittedName>
        <fullName evidence="2">Uncharacterized protein</fullName>
    </submittedName>
</protein>
<reference evidence="2" key="1">
    <citation type="submission" date="2023-01" db="EMBL/GenBank/DDBJ databases">
        <title>Metagenome sequencing of chrysophaentin producing Chrysophaeum taylorii.</title>
        <authorList>
            <person name="Davison J."/>
            <person name="Bewley C."/>
        </authorList>
    </citation>
    <scope>NUCLEOTIDE SEQUENCE</scope>
    <source>
        <strain evidence="2">NIES-1699</strain>
    </source>
</reference>
<evidence type="ECO:0000313" key="2">
    <source>
        <dbReference type="EMBL" id="KAJ8612238.1"/>
    </source>
</evidence>
<evidence type="ECO:0000313" key="3">
    <source>
        <dbReference type="Proteomes" id="UP001230188"/>
    </source>
</evidence>